<keyword evidence="12" id="KW-0503">Monooxygenase</keyword>
<protein>
    <recommendedName>
        <fullName evidence="16">Cytochrome P450</fullName>
    </recommendedName>
</protein>
<evidence type="ECO:0000256" key="2">
    <source>
        <dbReference type="ARBA" id="ARBA00003690"/>
    </source>
</evidence>
<evidence type="ECO:0000256" key="12">
    <source>
        <dbReference type="ARBA" id="ARBA00023033"/>
    </source>
</evidence>
<evidence type="ECO:0000256" key="10">
    <source>
        <dbReference type="ARBA" id="ARBA00023002"/>
    </source>
</evidence>
<dbReference type="GO" id="GO:0020037">
    <property type="term" value="F:heme binding"/>
    <property type="evidence" value="ECO:0007669"/>
    <property type="project" value="InterPro"/>
</dbReference>
<reference evidence="14 15" key="1">
    <citation type="submission" date="2020-11" db="EMBL/GenBank/DDBJ databases">
        <authorList>
            <person name="Wallbank WR R."/>
            <person name="Pardo Diaz C."/>
            <person name="Kozak K."/>
            <person name="Martin S."/>
            <person name="Jiggins C."/>
            <person name="Moest M."/>
            <person name="Warren A I."/>
            <person name="Generalovic N T."/>
            <person name="Byers J.R.P. K."/>
            <person name="Montejo-Kovacevich G."/>
            <person name="Yen C E."/>
        </authorList>
    </citation>
    <scope>NUCLEOTIDE SEQUENCE [LARGE SCALE GENOMIC DNA]</scope>
</reference>
<evidence type="ECO:0000256" key="3">
    <source>
        <dbReference type="ARBA" id="ARBA00004174"/>
    </source>
</evidence>
<dbReference type="EMBL" id="LR899009">
    <property type="protein sequence ID" value="CAD7079513.1"/>
    <property type="molecule type" value="Genomic_DNA"/>
</dbReference>
<dbReference type="InterPro" id="IPR001128">
    <property type="entry name" value="Cyt_P450"/>
</dbReference>
<dbReference type="InterPro" id="IPR002401">
    <property type="entry name" value="Cyt_P450_E_grp-I"/>
</dbReference>
<keyword evidence="11" id="KW-0408">Iron</keyword>
<dbReference type="PANTHER" id="PTHR24292">
    <property type="entry name" value="CYTOCHROME P450"/>
    <property type="match status" value="1"/>
</dbReference>
<evidence type="ECO:0000256" key="11">
    <source>
        <dbReference type="ARBA" id="ARBA00023004"/>
    </source>
</evidence>
<keyword evidence="7" id="KW-0479">Metal-binding</keyword>
<dbReference type="SUPFAM" id="SSF48264">
    <property type="entry name" value="Cytochrome P450"/>
    <property type="match status" value="1"/>
</dbReference>
<accession>A0A7R8UEW4</accession>
<evidence type="ECO:0000256" key="9">
    <source>
        <dbReference type="ARBA" id="ARBA00022848"/>
    </source>
</evidence>
<evidence type="ECO:0000256" key="6">
    <source>
        <dbReference type="ARBA" id="ARBA00022617"/>
    </source>
</evidence>
<keyword evidence="13" id="KW-0472">Membrane</keyword>
<dbReference type="AlphaFoldDB" id="A0A7R8UEW4"/>
<dbReference type="GO" id="GO:0004497">
    <property type="term" value="F:monooxygenase activity"/>
    <property type="evidence" value="ECO:0007669"/>
    <property type="project" value="UniProtKB-KW"/>
</dbReference>
<dbReference type="Proteomes" id="UP000594454">
    <property type="component" value="Chromosome 1"/>
</dbReference>
<dbReference type="PANTHER" id="PTHR24292:SF54">
    <property type="entry name" value="CYP9F3-RELATED"/>
    <property type="match status" value="1"/>
</dbReference>
<comment type="similarity">
    <text evidence="5">Belongs to the cytochrome P450 family.</text>
</comment>
<evidence type="ECO:0008006" key="16">
    <source>
        <dbReference type="Google" id="ProtNLM"/>
    </source>
</evidence>
<keyword evidence="9" id="KW-0492">Microsome</keyword>
<dbReference type="InterPro" id="IPR050476">
    <property type="entry name" value="Insect_CytP450_Detox"/>
</dbReference>
<keyword evidence="10" id="KW-0560">Oxidoreductase</keyword>
<dbReference type="InParanoid" id="A0A7R8UEW4"/>
<comment type="function">
    <text evidence="2">May be involved in the metabolism of insect hormones and in the breakdown of synthetic insecticides.</text>
</comment>
<keyword evidence="15" id="KW-1185">Reference proteome</keyword>
<keyword evidence="8" id="KW-0256">Endoplasmic reticulum</keyword>
<evidence type="ECO:0000256" key="8">
    <source>
        <dbReference type="ARBA" id="ARBA00022824"/>
    </source>
</evidence>
<keyword evidence="6" id="KW-0349">Heme</keyword>
<evidence type="ECO:0000313" key="15">
    <source>
        <dbReference type="Proteomes" id="UP000594454"/>
    </source>
</evidence>
<dbReference type="GO" id="GO:0005506">
    <property type="term" value="F:iron ion binding"/>
    <property type="evidence" value="ECO:0007669"/>
    <property type="project" value="InterPro"/>
</dbReference>
<dbReference type="InterPro" id="IPR036396">
    <property type="entry name" value="Cyt_P450_sf"/>
</dbReference>
<gene>
    <name evidence="14" type="ORF">HERILL_LOCUS2726</name>
</gene>
<proteinExistence type="inferred from homology"/>
<evidence type="ECO:0000313" key="14">
    <source>
        <dbReference type="EMBL" id="CAD7079513.1"/>
    </source>
</evidence>
<dbReference type="Gene3D" id="1.10.630.10">
    <property type="entry name" value="Cytochrome P450"/>
    <property type="match status" value="1"/>
</dbReference>
<dbReference type="PRINTS" id="PR00463">
    <property type="entry name" value="EP450I"/>
</dbReference>
<evidence type="ECO:0000256" key="1">
    <source>
        <dbReference type="ARBA" id="ARBA00001971"/>
    </source>
</evidence>
<comment type="cofactor">
    <cofactor evidence="1">
        <name>heme</name>
        <dbReference type="ChEBI" id="CHEBI:30413"/>
    </cofactor>
</comment>
<dbReference type="GO" id="GO:0016705">
    <property type="term" value="F:oxidoreductase activity, acting on paired donors, with incorporation or reduction of molecular oxygen"/>
    <property type="evidence" value="ECO:0007669"/>
    <property type="project" value="InterPro"/>
</dbReference>
<dbReference type="Pfam" id="PF00067">
    <property type="entry name" value="p450"/>
    <property type="match status" value="2"/>
</dbReference>
<evidence type="ECO:0000256" key="7">
    <source>
        <dbReference type="ARBA" id="ARBA00022723"/>
    </source>
</evidence>
<sequence length="172" mass="19934">MMFALCELALNPDIQEKARQEIEEVLSKHEGKISYESIKEMVYSDKIISESSRNYPAVVNLVRKCGHDFRVPNSNVILEQIRRVFISAYSIQHDPEIYENPEGLVAFLRFGDGPRNYVGLRFGRMLSRFGLVTLLKNYRFKPYEKSPNSLEYAEDNPILSPKYGIHLLVENM</sequence>
<evidence type="ECO:0000256" key="5">
    <source>
        <dbReference type="ARBA" id="ARBA00010617"/>
    </source>
</evidence>
<name>A0A7R8UEW4_HERIL</name>
<comment type="subcellular location">
    <subcellularLocation>
        <location evidence="4">Endoplasmic reticulum membrane</location>
        <topology evidence="4">Peripheral membrane protein</topology>
    </subcellularLocation>
    <subcellularLocation>
        <location evidence="3">Microsome membrane</location>
        <topology evidence="3">Peripheral membrane protein</topology>
    </subcellularLocation>
</comment>
<evidence type="ECO:0000256" key="13">
    <source>
        <dbReference type="ARBA" id="ARBA00023136"/>
    </source>
</evidence>
<evidence type="ECO:0000256" key="4">
    <source>
        <dbReference type="ARBA" id="ARBA00004406"/>
    </source>
</evidence>
<dbReference type="GO" id="GO:0005789">
    <property type="term" value="C:endoplasmic reticulum membrane"/>
    <property type="evidence" value="ECO:0007669"/>
    <property type="project" value="UniProtKB-SubCell"/>
</dbReference>
<organism evidence="14 15">
    <name type="scientific">Hermetia illucens</name>
    <name type="common">Black soldier fly</name>
    <dbReference type="NCBI Taxonomy" id="343691"/>
    <lineage>
        <taxon>Eukaryota</taxon>
        <taxon>Metazoa</taxon>
        <taxon>Ecdysozoa</taxon>
        <taxon>Arthropoda</taxon>
        <taxon>Hexapoda</taxon>
        <taxon>Insecta</taxon>
        <taxon>Pterygota</taxon>
        <taxon>Neoptera</taxon>
        <taxon>Endopterygota</taxon>
        <taxon>Diptera</taxon>
        <taxon>Brachycera</taxon>
        <taxon>Stratiomyomorpha</taxon>
        <taxon>Stratiomyidae</taxon>
        <taxon>Hermetiinae</taxon>
        <taxon>Hermetia</taxon>
    </lineage>
</organism>